<dbReference type="GeneID" id="36590930"/>
<dbReference type="InterPro" id="IPR017907">
    <property type="entry name" value="Znf_RING_CS"/>
</dbReference>
<dbReference type="GO" id="GO:0047499">
    <property type="term" value="F:calcium-independent phospholipase A2 activity"/>
    <property type="evidence" value="ECO:0007669"/>
    <property type="project" value="TreeGrafter"/>
</dbReference>
<dbReference type="GO" id="GO:0016042">
    <property type="term" value="P:lipid catabolic process"/>
    <property type="evidence" value="ECO:0007669"/>
    <property type="project" value="UniProtKB-UniRule"/>
</dbReference>
<keyword evidence="1" id="KW-0479">Metal-binding</keyword>
<dbReference type="PROSITE" id="PS50089">
    <property type="entry name" value="ZF_RING_2"/>
    <property type="match status" value="1"/>
</dbReference>
<feature type="active site" description="Proton acceptor" evidence="8">
    <location>
        <position position="1007"/>
    </location>
</feature>
<feature type="short sequence motif" description="GXSXG" evidence="8">
    <location>
        <begin position="836"/>
        <end position="840"/>
    </location>
</feature>
<feature type="active site" description="Nucleophile" evidence="8">
    <location>
        <position position="838"/>
    </location>
</feature>
<dbReference type="PANTHER" id="PTHR24185:SF1">
    <property type="entry name" value="CALCIUM-INDEPENDENT PHOSPHOLIPASE A2-GAMMA"/>
    <property type="match status" value="1"/>
</dbReference>
<feature type="short sequence motif" description="GXGXXG" evidence="8">
    <location>
        <begin position="800"/>
        <end position="805"/>
    </location>
</feature>
<dbReference type="InParanoid" id="A0A2J6TJ10"/>
<accession>A0A2J6TJ10</accession>
<dbReference type="RefSeq" id="XP_024739906.1">
    <property type="nucleotide sequence ID" value="XM_024882853.1"/>
</dbReference>
<dbReference type="EMBL" id="KZ613783">
    <property type="protein sequence ID" value="PMD63002.1"/>
    <property type="molecule type" value="Genomic_DNA"/>
</dbReference>
<feature type="domain" description="RING-type" evidence="9">
    <location>
        <begin position="729"/>
        <end position="764"/>
    </location>
</feature>
<keyword evidence="5 8" id="KW-0442">Lipid degradation</keyword>
<dbReference type="InterPro" id="IPR002641">
    <property type="entry name" value="PNPLA_dom"/>
</dbReference>
<feature type="domain" description="PNPLA" evidence="10">
    <location>
        <begin position="796"/>
        <end position="1020"/>
    </location>
</feature>
<dbReference type="GO" id="GO:0046486">
    <property type="term" value="P:glycerolipid metabolic process"/>
    <property type="evidence" value="ECO:0007669"/>
    <property type="project" value="UniProtKB-ARBA"/>
</dbReference>
<protein>
    <recommendedName>
        <fullName evidence="13">PNPLA domain-containing protein</fullName>
    </recommendedName>
</protein>
<keyword evidence="2 7" id="KW-0863">Zinc-finger</keyword>
<dbReference type="Proteomes" id="UP000235371">
    <property type="component" value="Unassembled WGS sequence"/>
</dbReference>
<sequence>MDFLSDTEYSCLLCEKRLNVYDARQCSDCGGKGDQFDPYYCITCEEENCTTKRFCKLHETCWDKHLPRAAKLAQAHQMVDPLSQLLVEAITHSEANPQKQKKMHQRDEEARWFNMRRDHTIGKPELYVYDRFIQLCDPSRSGNRATKRHYPSFVSFVGDTSAGKSTLVRAMLLMGIVKSSPFLSSENGRGAAQNGEALVDVVKRMNERGNDGPVTRSGNINHLTDPTTLGVHLYLDQGTAMEPGDSSAPIPDAQYPILFSDCEGFGAGEAMTNAEKMESVDEIPDLRGREFGVSRNRSPSRRDQLALQLQVKPHCYSRGKEGVDLFYARFLYAISDVVVFITKEDQRIRSELVRVLEWASKAVHKSVNHPSRKTLIIVRHMASIHEPALYDAEDLGRRYLYSDPDKHLWEESTILKEFVEDYNNTVARYDLRITSNDRLYRALFTKITCCYIPNKVKVKGRPQELYKQYRALRSLIESSVREGLSLRAESVMQYNVPALSHILTRAFEHFAASENPFDFYLAARLDNPNPQSMQDHIANFLRHAFECGGDIQTVNDMVIKIVSIALLIYTHHNFRLAPNPAEIFDRDLLEIWTRSVEIYRKEYEKCAFPFRDGPCTSRPAKLHHQHTSAKGQFQPGPFQHEREWSSTRRNEWVNNLRKAFSDSYEKIFLAKYQTGPSTTIEERVANELSLSKEPTGTPTTIEGRLAAERNLSRKGYYEIWKKIKSNKTCLSCLQAVPDHVLRCGHSYCPRCVQELGTPSSASECAWIMHCWLCWEEKGESPHQIQLKPRCAGARILTLDGGGIRGIIELSVLQALHKEVGLGEAFSLRDMFDLIVGTSTGGIISLGLAMSNASIADMVAFFTGASEKTFSKTTAGIISRIGPLKKLTTYTLMILRLTESVFSSESLKNSIKTFFEEYHPSDTSLFAPALHSQPSSARVAVTSAKDLGQTTCLITSYNHPLGNPANNLEREEDSEKDMKIWEAALATSAAPFYLPPFEKKETNTQYVDGAVYANCPAEVAYGELEKLWPDKGASLDYLVSLGTGDQKAKDAEAPTLVNLGFFISVRAMFQRQLDSKSSWAKFEQQTTPFNVRSRLHRLDPPLQGEHVELYEYKRLQELKDLATEWTKTTAATRIQELANTLIANLFFFEPDDIEAAHSPIASQRLRPDPSCIELAGSIRCRLSHESPQLEKLLGEMVEGFYSSAMSSDNTADVGRIQNWTKVDHPPRQESLLDVVGLEPQHRGNDAKKKFRLPFTFLVKKHNSVFQVLAIKLKRSEKKIAISGFPSTIDDLQRRSKMKWLQ</sequence>
<evidence type="ECO:0000259" key="9">
    <source>
        <dbReference type="PROSITE" id="PS50089"/>
    </source>
</evidence>
<evidence type="ECO:0000259" key="10">
    <source>
        <dbReference type="PROSITE" id="PS51635"/>
    </source>
</evidence>
<keyword evidence="4" id="KW-0862">Zinc</keyword>
<dbReference type="GO" id="GO:0008270">
    <property type="term" value="F:zinc ion binding"/>
    <property type="evidence" value="ECO:0007669"/>
    <property type="project" value="UniProtKB-KW"/>
</dbReference>
<gene>
    <name evidence="11" type="ORF">K444DRAFT_627854</name>
</gene>
<keyword evidence="6 8" id="KW-0443">Lipid metabolism</keyword>
<proteinExistence type="predicted"/>
<dbReference type="InterPro" id="IPR001841">
    <property type="entry name" value="Znf_RING"/>
</dbReference>
<reference evidence="11 12" key="1">
    <citation type="submission" date="2016-04" db="EMBL/GenBank/DDBJ databases">
        <title>A degradative enzymes factory behind the ericoid mycorrhizal symbiosis.</title>
        <authorList>
            <consortium name="DOE Joint Genome Institute"/>
            <person name="Martino E."/>
            <person name="Morin E."/>
            <person name="Grelet G."/>
            <person name="Kuo A."/>
            <person name="Kohler A."/>
            <person name="Daghino S."/>
            <person name="Barry K."/>
            <person name="Choi C."/>
            <person name="Cichocki N."/>
            <person name="Clum A."/>
            <person name="Copeland A."/>
            <person name="Hainaut M."/>
            <person name="Haridas S."/>
            <person name="Labutti K."/>
            <person name="Lindquist E."/>
            <person name="Lipzen A."/>
            <person name="Khouja H.-R."/>
            <person name="Murat C."/>
            <person name="Ohm R."/>
            <person name="Olson A."/>
            <person name="Spatafora J."/>
            <person name="Veneault-Fourrey C."/>
            <person name="Henrissat B."/>
            <person name="Grigoriev I."/>
            <person name="Martin F."/>
            <person name="Perotto S."/>
        </authorList>
    </citation>
    <scope>NUCLEOTIDE SEQUENCE [LARGE SCALE GENOMIC DNA]</scope>
    <source>
        <strain evidence="11 12">E</strain>
    </source>
</reference>
<dbReference type="SUPFAM" id="SSF52151">
    <property type="entry name" value="FabD/lysophospholipase-like"/>
    <property type="match status" value="1"/>
</dbReference>
<dbReference type="InterPro" id="IPR016035">
    <property type="entry name" value="Acyl_Trfase/lysoPLipase"/>
</dbReference>
<evidence type="ECO:0000256" key="1">
    <source>
        <dbReference type="ARBA" id="ARBA00022723"/>
    </source>
</evidence>
<evidence type="ECO:0000256" key="6">
    <source>
        <dbReference type="ARBA" id="ARBA00023098"/>
    </source>
</evidence>
<evidence type="ECO:0000256" key="4">
    <source>
        <dbReference type="ARBA" id="ARBA00022833"/>
    </source>
</evidence>
<dbReference type="PROSITE" id="PS00518">
    <property type="entry name" value="ZF_RING_1"/>
    <property type="match status" value="1"/>
</dbReference>
<dbReference type="Pfam" id="PF01734">
    <property type="entry name" value="Patatin"/>
    <property type="match status" value="1"/>
</dbReference>
<dbReference type="OrthoDB" id="194358at2759"/>
<evidence type="ECO:0000256" key="3">
    <source>
        <dbReference type="ARBA" id="ARBA00022801"/>
    </source>
</evidence>
<evidence type="ECO:0000313" key="11">
    <source>
        <dbReference type="EMBL" id="PMD63002.1"/>
    </source>
</evidence>
<keyword evidence="3 8" id="KW-0378">Hydrolase</keyword>
<evidence type="ECO:0000256" key="7">
    <source>
        <dbReference type="PROSITE-ProRule" id="PRU00175"/>
    </source>
</evidence>
<dbReference type="GO" id="GO:0016020">
    <property type="term" value="C:membrane"/>
    <property type="evidence" value="ECO:0007669"/>
    <property type="project" value="TreeGrafter"/>
</dbReference>
<feature type="short sequence motif" description="DGA/G" evidence="8">
    <location>
        <begin position="1007"/>
        <end position="1009"/>
    </location>
</feature>
<organism evidence="11 12">
    <name type="scientific">Hyaloscypha bicolor E</name>
    <dbReference type="NCBI Taxonomy" id="1095630"/>
    <lineage>
        <taxon>Eukaryota</taxon>
        <taxon>Fungi</taxon>
        <taxon>Dikarya</taxon>
        <taxon>Ascomycota</taxon>
        <taxon>Pezizomycotina</taxon>
        <taxon>Leotiomycetes</taxon>
        <taxon>Helotiales</taxon>
        <taxon>Hyaloscyphaceae</taxon>
        <taxon>Hyaloscypha</taxon>
        <taxon>Hyaloscypha bicolor</taxon>
    </lineage>
</organism>
<dbReference type="GO" id="GO:0019369">
    <property type="term" value="P:arachidonate metabolic process"/>
    <property type="evidence" value="ECO:0007669"/>
    <property type="project" value="TreeGrafter"/>
</dbReference>
<name>A0A2J6TJ10_9HELO</name>
<dbReference type="CDD" id="cd07199">
    <property type="entry name" value="Pat17_PNPLA8_PNPLA9_like"/>
    <property type="match status" value="1"/>
</dbReference>
<dbReference type="PANTHER" id="PTHR24185">
    <property type="entry name" value="CALCIUM-INDEPENDENT PHOSPHOLIPASE A2-GAMMA"/>
    <property type="match status" value="1"/>
</dbReference>
<evidence type="ECO:0000256" key="2">
    <source>
        <dbReference type="ARBA" id="ARBA00022771"/>
    </source>
</evidence>
<dbReference type="PROSITE" id="PS51635">
    <property type="entry name" value="PNPLA"/>
    <property type="match status" value="1"/>
</dbReference>
<evidence type="ECO:0000256" key="5">
    <source>
        <dbReference type="ARBA" id="ARBA00022963"/>
    </source>
</evidence>
<keyword evidence="12" id="KW-1185">Reference proteome</keyword>
<dbReference type="Gene3D" id="3.40.1090.10">
    <property type="entry name" value="Cytosolic phospholipase A2 catalytic domain"/>
    <property type="match status" value="1"/>
</dbReference>
<evidence type="ECO:0000313" key="12">
    <source>
        <dbReference type="Proteomes" id="UP000235371"/>
    </source>
</evidence>
<evidence type="ECO:0008006" key="13">
    <source>
        <dbReference type="Google" id="ProtNLM"/>
    </source>
</evidence>
<evidence type="ECO:0000256" key="8">
    <source>
        <dbReference type="PROSITE-ProRule" id="PRU01161"/>
    </source>
</evidence>